<proteinExistence type="predicted"/>
<sequence>MTQIRGGTNDILINKTFKHLAAYGLSQCFVWLWYHMPLIDDQIKVVEQDSEESRWILGHGESRKHSLNLMVFYDDLSVQARPFILTILTQNLPQLESGTPQKTISLGIGQYHSDDVVYVFIALNGTSIITPQFRFPATMLSSGDTLTELLAQKSFNEFEHIAACSLAQIDVAHNFILSQHIANQLNGPHAVENPNQKRKTSVSAYSYDPYAILTVCSAVIPAFLLKLTAGLAVVSVLIKAGGIGSTTFKFEPLNKQLILQLLLEIGYIQLPRNLIMSMAGMIHPAIGGALGAGANLAEAVDRLINKR</sequence>
<comment type="caution">
    <text evidence="1">The sequence shown here is derived from an EMBL/GenBank/DDBJ whole genome shotgun (WGS) entry which is preliminary data.</text>
</comment>
<organism evidence="1 2">
    <name type="scientific">Streblomastix strix</name>
    <dbReference type="NCBI Taxonomy" id="222440"/>
    <lineage>
        <taxon>Eukaryota</taxon>
        <taxon>Metamonada</taxon>
        <taxon>Preaxostyla</taxon>
        <taxon>Oxymonadida</taxon>
        <taxon>Streblomastigidae</taxon>
        <taxon>Streblomastix</taxon>
    </lineage>
</organism>
<evidence type="ECO:0000313" key="2">
    <source>
        <dbReference type="Proteomes" id="UP000324800"/>
    </source>
</evidence>
<reference evidence="1 2" key="1">
    <citation type="submission" date="2019-03" db="EMBL/GenBank/DDBJ databases">
        <title>Single cell metagenomics reveals metabolic interactions within the superorganism composed of flagellate Streblomastix strix and complex community of Bacteroidetes bacteria on its surface.</title>
        <authorList>
            <person name="Treitli S.C."/>
            <person name="Kolisko M."/>
            <person name="Husnik F."/>
            <person name="Keeling P."/>
            <person name="Hampl V."/>
        </authorList>
    </citation>
    <scope>NUCLEOTIDE SEQUENCE [LARGE SCALE GENOMIC DNA]</scope>
    <source>
        <strain evidence="1">ST1C</strain>
    </source>
</reference>
<dbReference type="AlphaFoldDB" id="A0A5J4WWS7"/>
<dbReference type="EMBL" id="SNRW01000739">
    <property type="protein sequence ID" value="KAA6399497.1"/>
    <property type="molecule type" value="Genomic_DNA"/>
</dbReference>
<protein>
    <submittedName>
        <fullName evidence="1">Uncharacterized protein</fullName>
    </submittedName>
</protein>
<evidence type="ECO:0000313" key="1">
    <source>
        <dbReference type="EMBL" id="KAA6399497.1"/>
    </source>
</evidence>
<name>A0A5J4WWS7_9EUKA</name>
<gene>
    <name evidence="1" type="ORF">EZS28_004976</name>
</gene>
<dbReference type="Proteomes" id="UP000324800">
    <property type="component" value="Unassembled WGS sequence"/>
</dbReference>
<accession>A0A5J4WWS7</accession>